<keyword evidence="3" id="KW-1185">Reference proteome</keyword>
<dbReference type="EMBL" id="LWMH01000003">
    <property type="protein sequence ID" value="KZS43299.1"/>
    <property type="molecule type" value="Genomic_DNA"/>
</dbReference>
<name>A0A163DL08_9BACL</name>
<reference evidence="2" key="1">
    <citation type="journal article" date="2016" name="Genome Announc.">
        <title>Draft genomes of two strains of Paenibacillus glucanolyticus with capability to degrade lignocellulose.</title>
        <authorList>
            <person name="Mathews S.L."/>
            <person name="Pawlak J."/>
            <person name="Grunden A.M."/>
        </authorList>
    </citation>
    <scope>NUCLEOTIDE SEQUENCE [LARGE SCALE GENOMIC DNA]</scope>
    <source>
        <strain evidence="2">SLM1</strain>
    </source>
</reference>
<sequence length="154" mass="17637">MNNNSFHTSNKHASVILNSYLRWTGKSLLDDSVESGAESEVLFRAPLVVLSHGTEPDPILNYGNQRALELWEVNRETFTQTPSRLTAEPMEREERAVFLKAVSENGYVDNYTGIRISSTGRRFYIMQATVWNLTDDNDVFHGQAAAFRQFRYIE</sequence>
<dbReference type="AlphaFoldDB" id="A0A163DL08"/>
<evidence type="ECO:0000313" key="3">
    <source>
        <dbReference type="Proteomes" id="UP000076796"/>
    </source>
</evidence>
<gene>
    <name evidence="2" type="ORF">AWU65_01380</name>
</gene>
<dbReference type="Pfam" id="PF08670">
    <property type="entry name" value="MEKHLA"/>
    <property type="match status" value="1"/>
</dbReference>
<evidence type="ECO:0000259" key="1">
    <source>
        <dbReference type="Pfam" id="PF08670"/>
    </source>
</evidence>
<comment type="caution">
    <text evidence="2">The sequence shown here is derived from an EMBL/GenBank/DDBJ whole genome shotgun (WGS) entry which is preliminary data.</text>
</comment>
<dbReference type="RefSeq" id="WP_063480719.1">
    <property type="nucleotide sequence ID" value="NZ_CP147845.1"/>
</dbReference>
<feature type="domain" description="MEKHLA" evidence="1">
    <location>
        <begin position="11"/>
        <end position="151"/>
    </location>
</feature>
<dbReference type="OrthoDB" id="9794448at2"/>
<evidence type="ECO:0000313" key="2">
    <source>
        <dbReference type="EMBL" id="KZS43299.1"/>
    </source>
</evidence>
<proteinExistence type="predicted"/>
<organism evidence="2 3">
    <name type="scientific">Paenibacillus glucanolyticus</name>
    <dbReference type="NCBI Taxonomy" id="59843"/>
    <lineage>
        <taxon>Bacteria</taxon>
        <taxon>Bacillati</taxon>
        <taxon>Bacillota</taxon>
        <taxon>Bacilli</taxon>
        <taxon>Bacillales</taxon>
        <taxon>Paenibacillaceae</taxon>
        <taxon>Paenibacillus</taxon>
    </lineage>
</organism>
<accession>A0A163DL08</accession>
<dbReference type="Proteomes" id="UP000076796">
    <property type="component" value="Unassembled WGS sequence"/>
</dbReference>
<dbReference type="InterPro" id="IPR013978">
    <property type="entry name" value="MEKHLA"/>
</dbReference>
<dbReference type="GeneID" id="97555405"/>
<protein>
    <submittedName>
        <fullName evidence="2">MEKHLA domain-containing protein</fullName>
    </submittedName>
</protein>